<evidence type="ECO:0000256" key="2">
    <source>
        <dbReference type="ARBA" id="ARBA00013093"/>
    </source>
</evidence>
<name>A0A3A6Q8Q6_9EURY</name>
<keyword evidence="5 8" id="KW-0460">Magnesium</keyword>
<dbReference type="PRINTS" id="PR00377">
    <property type="entry name" value="IMPHPHTASES"/>
</dbReference>
<dbReference type="GO" id="GO:0006020">
    <property type="term" value="P:inositol metabolic process"/>
    <property type="evidence" value="ECO:0007669"/>
    <property type="project" value="TreeGrafter"/>
</dbReference>
<dbReference type="InterPro" id="IPR000760">
    <property type="entry name" value="Inositol_monophosphatase-like"/>
</dbReference>
<feature type="binding site" evidence="8">
    <location>
        <position position="215"/>
    </location>
    <ligand>
        <name>Mg(2+)</name>
        <dbReference type="ChEBI" id="CHEBI:18420"/>
        <label>1</label>
        <note>catalytic</note>
    </ligand>
</feature>
<dbReference type="PANTHER" id="PTHR20854:SF4">
    <property type="entry name" value="INOSITOL-1-MONOPHOSPHATASE-RELATED"/>
    <property type="match status" value="1"/>
</dbReference>
<sequence length="267" mass="28281">MNADATSRPGVATRAATAGAELALESFRTDIATETKASDIDVVTQADRDAQARVIEVIESEYPDEPIVGEEDDALKTVPDSGPAWIVDPIDGTTNFVNNIRVWGTAVAAVEDGEPVGAAVVLPALDDSYTADREAAYLNGTAISVSETSEPELATVSPLMLWDVDNRKQYAAATRELVTRYADLRRFGSAQATLSLIAAGSLDGGFTNLVSYPWDSVAGVHLIRQAGGTVTDRHGDRWRHDSEGLVVSNGAVHDSLLAATRGIDNTV</sequence>
<evidence type="ECO:0000256" key="1">
    <source>
        <dbReference type="ARBA" id="ARBA00001273"/>
    </source>
</evidence>
<dbReference type="RefSeq" id="WP_120102477.1">
    <property type="nucleotide sequence ID" value="NZ_QKNY01000008.1"/>
</dbReference>
<dbReference type="Gene3D" id="3.30.540.10">
    <property type="entry name" value="Fructose-1,6-Bisphosphatase, subunit A, domain 1"/>
    <property type="match status" value="1"/>
</dbReference>
<comment type="catalytic activity">
    <reaction evidence="1">
        <text>beta-D-fructose 1,6-bisphosphate + H2O = beta-D-fructose 6-phosphate + phosphate</text>
        <dbReference type="Rhea" id="RHEA:11064"/>
        <dbReference type="ChEBI" id="CHEBI:15377"/>
        <dbReference type="ChEBI" id="CHEBI:32966"/>
        <dbReference type="ChEBI" id="CHEBI:43474"/>
        <dbReference type="ChEBI" id="CHEBI:57634"/>
        <dbReference type="EC" id="3.1.3.11"/>
    </reaction>
</comment>
<dbReference type="OrthoDB" id="58111at2157"/>
<dbReference type="PANTHER" id="PTHR20854">
    <property type="entry name" value="INOSITOL MONOPHOSPHATASE"/>
    <property type="match status" value="1"/>
</dbReference>
<keyword evidence="3 8" id="KW-0479">Metal-binding</keyword>
<reference evidence="9 10" key="1">
    <citation type="submission" date="2018-06" db="EMBL/GenBank/DDBJ databases">
        <title>Halonotius sp. F13-13 a new haloarchaeeon isolated from a solar saltern from Isla Cristina, Huelva, Spain.</title>
        <authorList>
            <person name="Duran-Viseras A."/>
            <person name="Sanchez-Porro C."/>
            <person name="Ventosa A."/>
        </authorList>
    </citation>
    <scope>NUCLEOTIDE SEQUENCE [LARGE SCALE GENOMIC DNA]</scope>
    <source>
        <strain evidence="9 10">F13-13</strain>
    </source>
</reference>
<evidence type="ECO:0000256" key="7">
    <source>
        <dbReference type="ARBA" id="ARBA00038103"/>
    </source>
</evidence>
<organism evidence="9 10">
    <name type="scientific">Halonotius aquaticus</name>
    <dbReference type="NCBI Taxonomy" id="2216978"/>
    <lineage>
        <taxon>Archaea</taxon>
        <taxon>Methanobacteriati</taxon>
        <taxon>Methanobacteriota</taxon>
        <taxon>Stenosarchaea group</taxon>
        <taxon>Halobacteria</taxon>
        <taxon>Halobacteriales</taxon>
        <taxon>Haloferacaceae</taxon>
        <taxon>Halonotius</taxon>
    </lineage>
</organism>
<keyword evidence="6" id="KW-0119">Carbohydrate metabolism</keyword>
<dbReference type="GO" id="GO:0046872">
    <property type="term" value="F:metal ion binding"/>
    <property type="evidence" value="ECO:0007669"/>
    <property type="project" value="UniProtKB-KW"/>
</dbReference>
<dbReference type="GO" id="GO:0042132">
    <property type="term" value="F:fructose 1,6-bisphosphate 1-phosphatase activity"/>
    <property type="evidence" value="ECO:0007669"/>
    <property type="project" value="UniProtKB-EC"/>
</dbReference>
<keyword evidence="10" id="KW-1185">Reference proteome</keyword>
<proteinExistence type="inferred from homology"/>
<accession>A0A3A6Q8Q6</accession>
<dbReference type="EC" id="3.1.3.11" evidence="2"/>
<feature type="binding site" evidence="8">
    <location>
        <position position="70"/>
    </location>
    <ligand>
        <name>Mg(2+)</name>
        <dbReference type="ChEBI" id="CHEBI:18420"/>
        <label>1</label>
        <note>catalytic</note>
    </ligand>
</feature>
<dbReference type="CDD" id="cd01637">
    <property type="entry name" value="IMPase_like"/>
    <property type="match status" value="1"/>
</dbReference>
<evidence type="ECO:0000256" key="5">
    <source>
        <dbReference type="ARBA" id="ARBA00022842"/>
    </source>
</evidence>
<evidence type="ECO:0000256" key="4">
    <source>
        <dbReference type="ARBA" id="ARBA00022801"/>
    </source>
</evidence>
<evidence type="ECO:0000256" key="8">
    <source>
        <dbReference type="PIRSR" id="PIRSR600760-2"/>
    </source>
</evidence>
<dbReference type="GO" id="GO:0007165">
    <property type="term" value="P:signal transduction"/>
    <property type="evidence" value="ECO:0007669"/>
    <property type="project" value="TreeGrafter"/>
</dbReference>
<evidence type="ECO:0000313" key="9">
    <source>
        <dbReference type="EMBL" id="RJX43460.1"/>
    </source>
</evidence>
<dbReference type="AlphaFoldDB" id="A0A3A6Q8Q6"/>
<dbReference type="GO" id="GO:0008934">
    <property type="term" value="F:inositol monophosphate 1-phosphatase activity"/>
    <property type="evidence" value="ECO:0007669"/>
    <property type="project" value="TreeGrafter"/>
</dbReference>
<dbReference type="Proteomes" id="UP000276588">
    <property type="component" value="Unassembled WGS sequence"/>
</dbReference>
<evidence type="ECO:0000313" key="10">
    <source>
        <dbReference type="Proteomes" id="UP000276588"/>
    </source>
</evidence>
<comment type="similarity">
    <text evidence="7">Belongs to the inositol monophosphatase superfamily. FBPase class 4 family.</text>
</comment>
<feature type="binding site" evidence="8">
    <location>
        <position position="88"/>
    </location>
    <ligand>
        <name>Mg(2+)</name>
        <dbReference type="ChEBI" id="CHEBI:18420"/>
        <label>1</label>
        <note>catalytic</note>
    </ligand>
</feature>
<gene>
    <name evidence="9" type="ORF">DM826_05895</name>
</gene>
<comment type="cofactor">
    <cofactor evidence="8">
        <name>Mg(2+)</name>
        <dbReference type="ChEBI" id="CHEBI:18420"/>
    </cofactor>
</comment>
<protein>
    <recommendedName>
        <fullName evidence="2">fructose-bisphosphatase</fullName>
        <ecNumber evidence="2">3.1.3.11</ecNumber>
    </recommendedName>
</protein>
<evidence type="ECO:0000256" key="6">
    <source>
        <dbReference type="ARBA" id="ARBA00023277"/>
    </source>
</evidence>
<evidence type="ECO:0000256" key="3">
    <source>
        <dbReference type="ARBA" id="ARBA00022723"/>
    </source>
</evidence>
<comment type="caution">
    <text evidence="9">The sequence shown here is derived from an EMBL/GenBank/DDBJ whole genome shotgun (WGS) entry which is preliminary data.</text>
</comment>
<keyword evidence="4" id="KW-0378">Hydrolase</keyword>
<feature type="binding site" evidence="8">
    <location>
        <position position="91"/>
    </location>
    <ligand>
        <name>Mg(2+)</name>
        <dbReference type="ChEBI" id="CHEBI:18420"/>
        <label>1</label>
        <note>catalytic</note>
    </ligand>
</feature>
<dbReference type="PROSITE" id="PS00629">
    <property type="entry name" value="IMP_1"/>
    <property type="match status" value="1"/>
</dbReference>
<dbReference type="Gene3D" id="3.40.190.80">
    <property type="match status" value="1"/>
</dbReference>
<feature type="binding site" evidence="8">
    <location>
        <position position="90"/>
    </location>
    <ligand>
        <name>Mg(2+)</name>
        <dbReference type="ChEBI" id="CHEBI:18420"/>
        <label>2</label>
    </ligand>
</feature>
<dbReference type="InterPro" id="IPR020583">
    <property type="entry name" value="Inositol_monoP_metal-BS"/>
</dbReference>
<dbReference type="SUPFAM" id="SSF56655">
    <property type="entry name" value="Carbohydrate phosphatase"/>
    <property type="match status" value="1"/>
</dbReference>
<dbReference type="EMBL" id="QKNY01000008">
    <property type="protein sequence ID" value="RJX43460.1"/>
    <property type="molecule type" value="Genomic_DNA"/>
</dbReference>
<dbReference type="Pfam" id="PF00459">
    <property type="entry name" value="Inositol_P"/>
    <property type="match status" value="1"/>
</dbReference>